<gene>
    <name evidence="1" type="ORF">WKW80_33635</name>
</gene>
<reference evidence="1 2" key="1">
    <citation type="submission" date="2024-03" db="EMBL/GenBank/DDBJ databases">
        <title>Novel species of the genus Variovorax.</title>
        <authorList>
            <person name="Liu Q."/>
            <person name="Xin Y.-H."/>
        </authorList>
    </citation>
    <scope>NUCLEOTIDE SEQUENCE [LARGE SCALE GENOMIC DNA]</scope>
    <source>
        <strain evidence="1 2">KACC 18501</strain>
    </source>
</reference>
<accession>A0ABU8WA21</accession>
<sequence>MNDLLYEIEDLREKDRETGQPPSVVLKKLARALDEFATYIDNNGGAIVNYGERYRCGERISTGFVESAVNQVVAKRFVKKQQMRWTPRGAHMLLQVRTQVLNGELRASFQQWYPRFGALDQAPLAA</sequence>
<comment type="caution">
    <text evidence="1">The sequence shown here is derived from an EMBL/GenBank/DDBJ whole genome shotgun (WGS) entry which is preliminary data.</text>
</comment>
<dbReference type="EMBL" id="JBBKZV010000044">
    <property type="protein sequence ID" value="MEJ8826889.1"/>
    <property type="molecule type" value="Genomic_DNA"/>
</dbReference>
<organism evidence="1 2">
    <name type="scientific">Variovorax humicola</name>
    <dbReference type="NCBI Taxonomy" id="1769758"/>
    <lineage>
        <taxon>Bacteria</taxon>
        <taxon>Pseudomonadati</taxon>
        <taxon>Pseudomonadota</taxon>
        <taxon>Betaproteobacteria</taxon>
        <taxon>Burkholderiales</taxon>
        <taxon>Comamonadaceae</taxon>
        <taxon>Variovorax</taxon>
    </lineage>
</organism>
<dbReference type="RefSeq" id="WP_340367924.1">
    <property type="nucleotide sequence ID" value="NZ_JBBKZV010000044.1"/>
</dbReference>
<evidence type="ECO:0000313" key="2">
    <source>
        <dbReference type="Proteomes" id="UP001363010"/>
    </source>
</evidence>
<dbReference type="Proteomes" id="UP001363010">
    <property type="component" value="Unassembled WGS sequence"/>
</dbReference>
<keyword evidence="2" id="KW-1185">Reference proteome</keyword>
<proteinExistence type="predicted"/>
<evidence type="ECO:0000313" key="1">
    <source>
        <dbReference type="EMBL" id="MEJ8826889.1"/>
    </source>
</evidence>
<protein>
    <submittedName>
        <fullName evidence="1">Uncharacterized protein</fullName>
    </submittedName>
</protein>
<name>A0ABU8WA21_9BURK</name>